<dbReference type="AlphaFoldDB" id="A0A0J9F0P7"/>
<evidence type="ECO:0000313" key="1">
    <source>
        <dbReference type="EMBL" id="KMW21810.1"/>
    </source>
</evidence>
<organism evidence="1 2">
    <name type="scientific">[Clostridium] citroniae WAL-19142</name>
    <dbReference type="NCBI Taxonomy" id="742734"/>
    <lineage>
        <taxon>Bacteria</taxon>
        <taxon>Bacillati</taxon>
        <taxon>Bacillota</taxon>
        <taxon>Clostridia</taxon>
        <taxon>Lachnospirales</taxon>
        <taxon>Lachnospiraceae</taxon>
        <taxon>Enterocloster</taxon>
    </lineage>
</organism>
<dbReference type="PANTHER" id="PTHR10000:SF25">
    <property type="entry name" value="PHOSPHATASE YKRA-RELATED"/>
    <property type="match status" value="1"/>
</dbReference>
<dbReference type="Gene3D" id="3.40.50.1000">
    <property type="entry name" value="HAD superfamily/HAD-like"/>
    <property type="match status" value="1"/>
</dbReference>
<dbReference type="Proteomes" id="UP000037392">
    <property type="component" value="Unassembled WGS sequence"/>
</dbReference>
<evidence type="ECO:0008006" key="3">
    <source>
        <dbReference type="Google" id="ProtNLM"/>
    </source>
</evidence>
<dbReference type="SFLD" id="SFLDG01140">
    <property type="entry name" value="C2.B:_Phosphomannomutase_and_P"/>
    <property type="match status" value="1"/>
</dbReference>
<dbReference type="InterPro" id="IPR036412">
    <property type="entry name" value="HAD-like_sf"/>
</dbReference>
<comment type="caution">
    <text evidence="1">The sequence shown here is derived from an EMBL/GenBank/DDBJ whole genome shotgun (WGS) entry which is preliminary data.</text>
</comment>
<proteinExistence type="predicted"/>
<dbReference type="SFLD" id="SFLDS00003">
    <property type="entry name" value="Haloacid_Dehalogenase"/>
    <property type="match status" value="1"/>
</dbReference>
<sequence>MTQENAVKKRIFSFDLDMTLLDHKTWEVPPSAMEALEHIRKDSVIVIASGRNMDHEMSSMYCDIIKPDGVIHMNGTRVVAGGNVLFEHLMDKDRLRSLLSYADEHGYSMGISTGGYDYYIHPEGVTRMDEIRWGVSERNYRDGWELMELPVRTLAYIGGPQGAKEMEEHFPDFKFPMFSGNMGADVVEREASKAKGLMRICEFYGIGMEHTIAFGDSMNDYEIVREAGIGIAMGNSVDELKAVADYVTDDIDRDGVWKACRHFGWI</sequence>
<dbReference type="OrthoDB" id="9810101at2"/>
<dbReference type="GO" id="GO:0016791">
    <property type="term" value="F:phosphatase activity"/>
    <property type="evidence" value="ECO:0007669"/>
    <property type="project" value="TreeGrafter"/>
</dbReference>
<dbReference type="Pfam" id="PF08282">
    <property type="entry name" value="Hydrolase_3"/>
    <property type="match status" value="1"/>
</dbReference>
<dbReference type="PATRIC" id="fig|742734.4.peg.1667"/>
<dbReference type="GO" id="GO:0005829">
    <property type="term" value="C:cytosol"/>
    <property type="evidence" value="ECO:0007669"/>
    <property type="project" value="TreeGrafter"/>
</dbReference>
<gene>
    <name evidence="1" type="ORF">HMPREF9470_01559</name>
</gene>
<reference evidence="1 2" key="1">
    <citation type="submission" date="2011-04" db="EMBL/GenBank/DDBJ databases">
        <title>The Genome Sequence of Clostridium citroniae WAL-19142.</title>
        <authorList>
            <consortium name="The Broad Institute Genome Sequencing Platform"/>
            <person name="Earl A."/>
            <person name="Ward D."/>
            <person name="Feldgarden M."/>
            <person name="Gevers D."/>
            <person name="Warren Y.A."/>
            <person name="Tyrrell K.L."/>
            <person name="Citron D.M."/>
            <person name="Goldstein E.J."/>
            <person name="Daigneault M."/>
            <person name="Allen-Vercoe E."/>
            <person name="Young S.K."/>
            <person name="Zeng Q."/>
            <person name="Gargeya S."/>
            <person name="Fitzgerald M."/>
            <person name="Haas B."/>
            <person name="Abouelleil A."/>
            <person name="Alvarado L."/>
            <person name="Arachchi H.M."/>
            <person name="Berlin A."/>
            <person name="Brown A."/>
            <person name="Chapman S.B."/>
            <person name="Chen Z."/>
            <person name="Dunbar C."/>
            <person name="Freedman E."/>
            <person name="Gearin G."/>
            <person name="Gellesch M."/>
            <person name="Goldberg J."/>
            <person name="Griggs A."/>
            <person name="Gujja S."/>
            <person name="Heilman E.R."/>
            <person name="Heiman D."/>
            <person name="Howarth C."/>
            <person name="Larson L."/>
            <person name="Lui A."/>
            <person name="MacDonald P.J."/>
            <person name="Mehta T."/>
            <person name="Montmayeur A."/>
            <person name="Murphy C."/>
            <person name="Neiman D."/>
            <person name="Pearson M."/>
            <person name="Priest M."/>
            <person name="Roberts A."/>
            <person name="Saif S."/>
            <person name="Shea T."/>
            <person name="Shenoy N."/>
            <person name="Sisk P."/>
            <person name="Stolte C."/>
            <person name="Sykes S."/>
            <person name="White J."/>
            <person name="Yandava C."/>
            <person name="Wortman J."/>
            <person name="Nusbaum C."/>
            <person name="Birren B."/>
        </authorList>
    </citation>
    <scope>NUCLEOTIDE SEQUENCE [LARGE SCALE GENOMIC DNA]</scope>
    <source>
        <strain evidence="1 2">WAL-19142</strain>
    </source>
</reference>
<dbReference type="EMBL" id="ADLK01000013">
    <property type="protein sequence ID" value="KMW21810.1"/>
    <property type="molecule type" value="Genomic_DNA"/>
</dbReference>
<name>A0A0J9F0P7_9FIRM</name>
<dbReference type="RefSeq" id="WP_048929567.1">
    <property type="nucleotide sequence ID" value="NZ_KQ235876.1"/>
</dbReference>
<dbReference type="Gene3D" id="3.30.1240.10">
    <property type="match status" value="1"/>
</dbReference>
<dbReference type="GO" id="GO:0000287">
    <property type="term" value="F:magnesium ion binding"/>
    <property type="evidence" value="ECO:0007669"/>
    <property type="project" value="TreeGrafter"/>
</dbReference>
<dbReference type="PANTHER" id="PTHR10000">
    <property type="entry name" value="PHOSPHOSERINE PHOSPHATASE"/>
    <property type="match status" value="1"/>
</dbReference>
<dbReference type="InterPro" id="IPR023214">
    <property type="entry name" value="HAD_sf"/>
</dbReference>
<dbReference type="SUPFAM" id="SSF56784">
    <property type="entry name" value="HAD-like"/>
    <property type="match status" value="1"/>
</dbReference>
<accession>A0A0J9F0P7</accession>
<evidence type="ECO:0000313" key="2">
    <source>
        <dbReference type="Proteomes" id="UP000037392"/>
    </source>
</evidence>
<dbReference type="GeneID" id="93166115"/>
<protein>
    <recommendedName>
        <fullName evidence="3">Cof-like hydrolase</fullName>
    </recommendedName>
</protein>